<dbReference type="EMBL" id="BPVZ01000159">
    <property type="protein sequence ID" value="GKV42540.1"/>
    <property type="molecule type" value="Genomic_DNA"/>
</dbReference>
<dbReference type="InterPro" id="IPR022251">
    <property type="entry name" value="DUF3774_wound-induced"/>
</dbReference>
<name>A0AAV5LZ66_9ROSI</name>
<sequence length="75" mass="8421">MSSTTRALVMVALQTLKDSTQQHAKANIRAYSQGRKLSEPSFSALPKKLGDDKFKQSDSEETLRKIMYLSCWGPN</sequence>
<keyword evidence="2" id="KW-1185">Reference proteome</keyword>
<comment type="caution">
    <text evidence="1">The sequence shown here is derived from an EMBL/GenBank/DDBJ whole genome shotgun (WGS) entry which is preliminary data.</text>
</comment>
<dbReference type="PANTHER" id="PTHR33090">
    <property type="entry name" value="DUF3774 DOMAIN PROTEIN-RELATED"/>
    <property type="match status" value="1"/>
</dbReference>
<accession>A0AAV5LZ66</accession>
<protein>
    <submittedName>
        <fullName evidence="1">Uncharacterized protein</fullName>
    </submittedName>
</protein>
<proteinExistence type="predicted"/>
<dbReference type="Proteomes" id="UP001054252">
    <property type="component" value="Unassembled WGS sequence"/>
</dbReference>
<reference evidence="1 2" key="1">
    <citation type="journal article" date="2021" name="Commun. Biol.">
        <title>The genome of Shorea leprosula (Dipterocarpaceae) highlights the ecological relevance of drought in aseasonal tropical rainforests.</title>
        <authorList>
            <person name="Ng K.K.S."/>
            <person name="Kobayashi M.J."/>
            <person name="Fawcett J.A."/>
            <person name="Hatakeyama M."/>
            <person name="Paape T."/>
            <person name="Ng C.H."/>
            <person name="Ang C.C."/>
            <person name="Tnah L.H."/>
            <person name="Lee C.T."/>
            <person name="Nishiyama T."/>
            <person name="Sese J."/>
            <person name="O'Brien M.J."/>
            <person name="Copetti D."/>
            <person name="Mohd Noor M.I."/>
            <person name="Ong R.C."/>
            <person name="Putra M."/>
            <person name="Sireger I.Z."/>
            <person name="Indrioko S."/>
            <person name="Kosugi Y."/>
            <person name="Izuno A."/>
            <person name="Isagi Y."/>
            <person name="Lee S.L."/>
            <person name="Shimizu K.K."/>
        </authorList>
    </citation>
    <scope>NUCLEOTIDE SEQUENCE [LARGE SCALE GENOMIC DNA]</scope>
    <source>
        <strain evidence="1">214</strain>
    </source>
</reference>
<dbReference type="Pfam" id="PF12609">
    <property type="entry name" value="DUF3774"/>
    <property type="match status" value="1"/>
</dbReference>
<organism evidence="1 2">
    <name type="scientific">Rubroshorea leprosula</name>
    <dbReference type="NCBI Taxonomy" id="152421"/>
    <lineage>
        <taxon>Eukaryota</taxon>
        <taxon>Viridiplantae</taxon>
        <taxon>Streptophyta</taxon>
        <taxon>Embryophyta</taxon>
        <taxon>Tracheophyta</taxon>
        <taxon>Spermatophyta</taxon>
        <taxon>Magnoliopsida</taxon>
        <taxon>eudicotyledons</taxon>
        <taxon>Gunneridae</taxon>
        <taxon>Pentapetalae</taxon>
        <taxon>rosids</taxon>
        <taxon>malvids</taxon>
        <taxon>Malvales</taxon>
        <taxon>Dipterocarpaceae</taxon>
        <taxon>Rubroshorea</taxon>
    </lineage>
</organism>
<evidence type="ECO:0000313" key="1">
    <source>
        <dbReference type="EMBL" id="GKV42540.1"/>
    </source>
</evidence>
<dbReference type="AlphaFoldDB" id="A0AAV5LZ66"/>
<evidence type="ECO:0000313" key="2">
    <source>
        <dbReference type="Proteomes" id="UP001054252"/>
    </source>
</evidence>
<gene>
    <name evidence="1" type="ORF">SLEP1_g49932</name>
</gene>